<sequence>MPPQPESQLPVSRGRAQTTKPLSATSTHVSPAPVVTDAAGSETTAVATRHEPNVRQASDDAAKPKSQPLQATLTQGHPNGIPPTKETSASYHDEDPSPQPIESVLESTGSIHISLSQREPPTGFATPPPEPLQVATPPQNPSSPPVEDSQVQPNPSEATDYTLLSQPQPEPPTGFPVPPPEPLQITAQSHPWLYMSSTLEACFIDAETPMKKEQHESEPSVAKEDTPLEGENPRYDNERTIKFSDESASDTFIKEAPGLMQSFMTFSEMSERVEAEALQLATNTPSLESEEPLSVYNAMMNKLGELLEQAERIQSAIQHLTMKSAGSGGDDRTSSSVTDGNHDTDGEQEQRPKLGQETDSARAQILGVFQACLPVLSARIANLSMAQELIDSAQENFSLALRMEDMGID</sequence>
<evidence type="ECO:0000256" key="1">
    <source>
        <dbReference type="SAM" id="MobiDB-lite"/>
    </source>
</evidence>
<feature type="region of interest" description="Disordered" evidence="1">
    <location>
        <begin position="322"/>
        <end position="356"/>
    </location>
</feature>
<dbReference type="eggNOG" id="ENOG502SW9M">
    <property type="taxonomic scope" value="Eukaryota"/>
</dbReference>
<feature type="compositionally biased region" description="Pro residues" evidence="1">
    <location>
        <begin position="168"/>
        <end position="182"/>
    </location>
</feature>
<dbReference type="OMA" id="DSCTECE"/>
<proteinExistence type="predicted"/>
<gene>
    <name evidence="2" type="ORF">AGABI1DRAFT_106194</name>
</gene>
<dbReference type="KEGG" id="abp:AGABI1DRAFT106194"/>
<dbReference type="AlphaFoldDB" id="K5XX33"/>
<dbReference type="Proteomes" id="UP000008493">
    <property type="component" value="Unassembled WGS sequence"/>
</dbReference>
<feature type="compositionally biased region" description="Polar residues" evidence="1">
    <location>
        <begin position="1"/>
        <end position="29"/>
    </location>
</feature>
<evidence type="ECO:0000313" key="2">
    <source>
        <dbReference type="EMBL" id="EKM79840.1"/>
    </source>
</evidence>
<feature type="compositionally biased region" description="Polar residues" evidence="1">
    <location>
        <begin position="105"/>
        <end position="117"/>
    </location>
</feature>
<feature type="compositionally biased region" description="Basic and acidic residues" evidence="1">
    <location>
        <begin position="340"/>
        <end position="356"/>
    </location>
</feature>
<feature type="region of interest" description="Disordered" evidence="1">
    <location>
        <begin position="1"/>
        <end position="186"/>
    </location>
</feature>
<dbReference type="HOGENOM" id="CLU_056018_0_0_1"/>
<organism evidence="2 3">
    <name type="scientific">Agaricus bisporus var. burnettii (strain JB137-S8 / ATCC MYA-4627 / FGSC 10392)</name>
    <name type="common">White button mushroom</name>
    <dbReference type="NCBI Taxonomy" id="597362"/>
    <lineage>
        <taxon>Eukaryota</taxon>
        <taxon>Fungi</taxon>
        <taxon>Dikarya</taxon>
        <taxon>Basidiomycota</taxon>
        <taxon>Agaricomycotina</taxon>
        <taxon>Agaricomycetes</taxon>
        <taxon>Agaricomycetidae</taxon>
        <taxon>Agaricales</taxon>
        <taxon>Agaricineae</taxon>
        <taxon>Agaricaceae</taxon>
        <taxon>Agaricus</taxon>
    </lineage>
</organism>
<dbReference type="OrthoDB" id="2803656at2759"/>
<reference evidence="3" key="1">
    <citation type="journal article" date="2012" name="Proc. Natl. Acad. Sci. U.S.A.">
        <title>Genome sequence of the button mushroom Agaricus bisporus reveals mechanisms governing adaptation to a humic-rich ecological niche.</title>
        <authorList>
            <person name="Morin E."/>
            <person name="Kohler A."/>
            <person name="Baker A.R."/>
            <person name="Foulongne-Oriol M."/>
            <person name="Lombard V."/>
            <person name="Nagy L.G."/>
            <person name="Ohm R.A."/>
            <person name="Patyshakuliyeva A."/>
            <person name="Brun A."/>
            <person name="Aerts A.L."/>
            <person name="Bailey A.M."/>
            <person name="Billette C."/>
            <person name="Coutinho P.M."/>
            <person name="Deakin G."/>
            <person name="Doddapaneni H."/>
            <person name="Floudas D."/>
            <person name="Grimwood J."/>
            <person name="Hilden K."/>
            <person name="Kuees U."/>
            <person name="LaButti K.M."/>
            <person name="Lapidus A."/>
            <person name="Lindquist E.A."/>
            <person name="Lucas S.M."/>
            <person name="Murat C."/>
            <person name="Riley R.W."/>
            <person name="Salamov A.A."/>
            <person name="Schmutz J."/>
            <person name="Subramanian V."/>
            <person name="Woesten H.A.B."/>
            <person name="Xu J."/>
            <person name="Eastwood D.C."/>
            <person name="Foster G.D."/>
            <person name="Sonnenberg A.S."/>
            <person name="Cullen D."/>
            <person name="de Vries R.P."/>
            <person name="Lundell T."/>
            <person name="Hibbett D.S."/>
            <person name="Henrissat B."/>
            <person name="Burton K.S."/>
            <person name="Kerrigan R.W."/>
            <person name="Challen M.P."/>
            <person name="Grigoriev I.V."/>
            <person name="Martin F."/>
        </authorList>
    </citation>
    <scope>NUCLEOTIDE SEQUENCE [LARGE SCALE GENOMIC DNA]</scope>
    <source>
        <strain evidence="3">JB137-S8 / ATCC MYA-4627 / FGSC 10392</strain>
    </source>
</reference>
<feature type="region of interest" description="Disordered" evidence="1">
    <location>
        <begin position="209"/>
        <end position="235"/>
    </location>
</feature>
<feature type="compositionally biased region" description="Basic and acidic residues" evidence="1">
    <location>
        <begin position="48"/>
        <end position="63"/>
    </location>
</feature>
<feature type="compositionally biased region" description="Polar residues" evidence="1">
    <location>
        <begin position="149"/>
        <end position="166"/>
    </location>
</feature>
<dbReference type="InParanoid" id="K5XX33"/>
<dbReference type="GeneID" id="18822254"/>
<protein>
    <submittedName>
        <fullName evidence="2">Uncharacterized protein</fullName>
    </submittedName>
</protein>
<evidence type="ECO:0000313" key="3">
    <source>
        <dbReference type="Proteomes" id="UP000008493"/>
    </source>
</evidence>
<dbReference type="EMBL" id="JH971389">
    <property type="protein sequence ID" value="EKM79840.1"/>
    <property type="molecule type" value="Genomic_DNA"/>
</dbReference>
<keyword evidence="3" id="KW-1185">Reference proteome</keyword>
<name>K5XX33_AGABU</name>
<dbReference type="RefSeq" id="XP_007329160.1">
    <property type="nucleotide sequence ID" value="XM_007329098.1"/>
</dbReference>
<accession>K5XX33</accession>
<feature type="compositionally biased region" description="Polar residues" evidence="1">
    <location>
        <begin position="67"/>
        <end position="77"/>
    </location>
</feature>